<accession>A0A9E7PR08</accession>
<proteinExistence type="predicted"/>
<dbReference type="GeneID" id="74308250"/>
<organism evidence="2 3">
    <name type="scientific">Methanoplanus endosymbiosus</name>
    <dbReference type="NCBI Taxonomy" id="33865"/>
    <lineage>
        <taxon>Archaea</taxon>
        <taxon>Methanobacteriati</taxon>
        <taxon>Methanobacteriota</taxon>
        <taxon>Stenosarchaea group</taxon>
        <taxon>Methanomicrobia</taxon>
        <taxon>Methanomicrobiales</taxon>
        <taxon>Methanomicrobiaceae</taxon>
        <taxon>Methanoplanus</taxon>
    </lineage>
</organism>
<dbReference type="Proteomes" id="UP001060368">
    <property type="component" value="Chromosome"/>
</dbReference>
<evidence type="ECO:0000313" key="3">
    <source>
        <dbReference type="Proteomes" id="UP001060368"/>
    </source>
</evidence>
<name>A0A9E7PR08_9EURY</name>
<keyword evidence="3" id="KW-1185">Reference proteome</keyword>
<dbReference type="RefSeq" id="WP_257742048.1">
    <property type="nucleotide sequence ID" value="NZ_CP096115.1"/>
</dbReference>
<dbReference type="EMBL" id="CP096115">
    <property type="protein sequence ID" value="UUX91897.1"/>
    <property type="molecule type" value="Genomic_DNA"/>
</dbReference>
<sequence length="68" mass="7997">MNTKITGIFNEGDTERIREWVKKETGSIYNSKDELAELRTEIKSLRQAVELMNKKIERIEKILNNQSD</sequence>
<reference evidence="2" key="1">
    <citation type="submission" date="2022-04" db="EMBL/GenBank/DDBJ databases">
        <title>Complete genome of Methanoplanus endosymbiosus DSM 3599.</title>
        <authorList>
            <person name="Chen S.-C."/>
            <person name="You Y.-T."/>
            <person name="Zhou Y.-Z."/>
            <person name="Lai M.-C."/>
        </authorList>
    </citation>
    <scope>NUCLEOTIDE SEQUENCE</scope>
    <source>
        <strain evidence="2">DSM 3599</strain>
    </source>
</reference>
<protein>
    <submittedName>
        <fullName evidence="2">Uncharacterized protein</fullName>
    </submittedName>
</protein>
<evidence type="ECO:0000313" key="2">
    <source>
        <dbReference type="EMBL" id="UUX91897.1"/>
    </source>
</evidence>
<dbReference type="AlphaFoldDB" id="A0A9E7PR08"/>
<evidence type="ECO:0000256" key="1">
    <source>
        <dbReference type="SAM" id="Coils"/>
    </source>
</evidence>
<dbReference type="KEGG" id="mend:L6E24_11075"/>
<keyword evidence="1" id="KW-0175">Coiled coil</keyword>
<gene>
    <name evidence="2" type="ORF">L6E24_11075</name>
</gene>
<feature type="coiled-coil region" evidence="1">
    <location>
        <begin position="28"/>
        <end position="65"/>
    </location>
</feature>